<dbReference type="PANTHER" id="PTHR11530:SF11">
    <property type="entry name" value="D-ASPARTATE OXIDASE"/>
    <property type="match status" value="1"/>
</dbReference>
<dbReference type="GO" id="GO:0003884">
    <property type="term" value="F:D-amino-acid oxidase activity"/>
    <property type="evidence" value="ECO:0007669"/>
    <property type="project" value="UniProtKB-ARBA"/>
</dbReference>
<dbReference type="SUPFAM" id="SSF54373">
    <property type="entry name" value="FAD-linked reductases, C-terminal domain"/>
    <property type="match status" value="1"/>
</dbReference>
<dbReference type="Gene3D" id="3.30.9.10">
    <property type="entry name" value="D-Amino Acid Oxidase, subunit A, domain 2"/>
    <property type="match status" value="1"/>
</dbReference>
<evidence type="ECO:0000256" key="4">
    <source>
        <dbReference type="ARBA" id="ARBA00022630"/>
    </source>
</evidence>
<dbReference type="PROSITE" id="PS00677">
    <property type="entry name" value="DAO"/>
    <property type="match status" value="1"/>
</dbReference>
<evidence type="ECO:0000313" key="9">
    <source>
        <dbReference type="Proteomes" id="UP001519460"/>
    </source>
</evidence>
<dbReference type="AlphaFoldDB" id="A0ABD0MAE3"/>
<dbReference type="GO" id="GO:0005782">
    <property type="term" value="C:peroxisomal matrix"/>
    <property type="evidence" value="ECO:0007669"/>
    <property type="project" value="UniProtKB-SubCell"/>
</dbReference>
<gene>
    <name evidence="8" type="ORF">BaRGS_00000586</name>
</gene>
<dbReference type="Pfam" id="PF01266">
    <property type="entry name" value="DAO"/>
    <property type="match status" value="1"/>
</dbReference>
<comment type="subcellular location">
    <subcellularLocation>
        <location evidence="2">Peroxisome matrix</location>
    </subcellularLocation>
</comment>
<evidence type="ECO:0000256" key="2">
    <source>
        <dbReference type="ARBA" id="ARBA00004253"/>
    </source>
</evidence>
<dbReference type="InterPro" id="IPR006076">
    <property type="entry name" value="FAD-dep_OxRdtase"/>
</dbReference>
<dbReference type="Gene3D" id="3.40.50.720">
    <property type="entry name" value="NAD(P)-binding Rossmann-like Domain"/>
    <property type="match status" value="2"/>
</dbReference>
<evidence type="ECO:0000256" key="1">
    <source>
        <dbReference type="ARBA" id="ARBA00001974"/>
    </source>
</evidence>
<evidence type="ECO:0000256" key="6">
    <source>
        <dbReference type="ARBA" id="ARBA00023002"/>
    </source>
</evidence>
<dbReference type="InterPro" id="IPR006181">
    <property type="entry name" value="D-amino_acid_oxidase_CS"/>
</dbReference>
<keyword evidence="4" id="KW-0285">Flavoprotein</keyword>
<dbReference type="InterPro" id="IPR023209">
    <property type="entry name" value="DAO"/>
</dbReference>
<evidence type="ECO:0000256" key="5">
    <source>
        <dbReference type="ARBA" id="ARBA00022827"/>
    </source>
</evidence>
<protein>
    <recommendedName>
        <fullName evidence="7">FAD dependent oxidoreductase domain-containing protein</fullName>
    </recommendedName>
</protein>
<dbReference type="EMBL" id="JACVVK020000002">
    <property type="protein sequence ID" value="KAK7508347.1"/>
    <property type="molecule type" value="Genomic_DNA"/>
</dbReference>
<evidence type="ECO:0000313" key="8">
    <source>
        <dbReference type="EMBL" id="KAK7508347.1"/>
    </source>
</evidence>
<evidence type="ECO:0000256" key="3">
    <source>
        <dbReference type="ARBA" id="ARBA00006730"/>
    </source>
</evidence>
<feature type="domain" description="FAD dependent oxidoreductase" evidence="7">
    <location>
        <begin position="16"/>
        <end position="299"/>
    </location>
</feature>
<evidence type="ECO:0000259" key="7">
    <source>
        <dbReference type="Pfam" id="PF01266"/>
    </source>
</evidence>
<name>A0ABD0MAE3_9CAEN</name>
<dbReference type="PANTHER" id="PTHR11530">
    <property type="entry name" value="D-AMINO ACID OXIDASE"/>
    <property type="match status" value="1"/>
</dbReference>
<keyword evidence="9" id="KW-1185">Reference proteome</keyword>
<sequence length="524" mass="58273">MATPSSSGTEPVTKQVAVVGAGVIGLSTALRLLLEGGTPDAKVEVTIIADRFTPNTTSDGSGGFWEPYALGNTPISSIRKWSKATWDHFHELCRSRVAQEIGAQFVSGYTLHNSGSPEEPLFKDIVLGYRPVTERELQELFPFATWGFFHTTLQVSVQAYLPWLTERFKAKGGKLENATVKELSDLADRFDIIINCCGPRAGQLGKDTQTEPIRGQVLRVRAPWIKHHYIMETGNGTITYVLPLGDTVVVGGVAQRGNWNENVDGGDTRAIWERAVTLFPQLQNAERLNEWAGLRPGRTTVRLEAQAIETPNKRVLSVQGIWRKYPRGLEKVSKGFGENIQGVWRKYLRDLEKVSKGFGGSIQGIWRKYPRDLEKVSKGFGESVQGIWRKYPRGVEKVSKGFGENIQGVWRKYLRDLEKVSKGFGGSIQGIWRKYPRDLEKVSKGFGESVQGIWRKYPRGVEKVSKGFGEKYKGCIAICMLQVIHNYGHGGAGITLHWGCAGDVVHVVNHALNLMCSKQATSKL</sequence>
<comment type="caution">
    <text evidence="8">The sequence shown here is derived from an EMBL/GenBank/DDBJ whole genome shotgun (WGS) entry which is preliminary data.</text>
</comment>
<comment type="similarity">
    <text evidence="3">Belongs to the DAMOX/DASOX family.</text>
</comment>
<organism evidence="8 9">
    <name type="scientific">Batillaria attramentaria</name>
    <dbReference type="NCBI Taxonomy" id="370345"/>
    <lineage>
        <taxon>Eukaryota</taxon>
        <taxon>Metazoa</taxon>
        <taxon>Spiralia</taxon>
        <taxon>Lophotrochozoa</taxon>
        <taxon>Mollusca</taxon>
        <taxon>Gastropoda</taxon>
        <taxon>Caenogastropoda</taxon>
        <taxon>Sorbeoconcha</taxon>
        <taxon>Cerithioidea</taxon>
        <taxon>Batillariidae</taxon>
        <taxon>Batillaria</taxon>
    </lineage>
</organism>
<proteinExistence type="inferred from homology"/>
<keyword evidence="6" id="KW-0560">Oxidoreductase</keyword>
<accession>A0ABD0MAE3</accession>
<dbReference type="SUPFAM" id="SSF51971">
    <property type="entry name" value="Nucleotide-binding domain"/>
    <property type="match status" value="1"/>
</dbReference>
<reference evidence="8 9" key="1">
    <citation type="journal article" date="2023" name="Sci. Data">
        <title>Genome assembly of the Korean intertidal mud-creeper Batillaria attramentaria.</title>
        <authorList>
            <person name="Patra A.K."/>
            <person name="Ho P.T."/>
            <person name="Jun S."/>
            <person name="Lee S.J."/>
            <person name="Kim Y."/>
            <person name="Won Y.J."/>
        </authorList>
    </citation>
    <scope>NUCLEOTIDE SEQUENCE [LARGE SCALE GENOMIC DNA]</scope>
    <source>
        <strain evidence="8">Wonlab-2016</strain>
    </source>
</reference>
<comment type="cofactor">
    <cofactor evidence="1">
        <name>FAD</name>
        <dbReference type="ChEBI" id="CHEBI:57692"/>
    </cofactor>
</comment>
<keyword evidence="5" id="KW-0274">FAD</keyword>
<dbReference type="Proteomes" id="UP001519460">
    <property type="component" value="Unassembled WGS sequence"/>
</dbReference>